<keyword evidence="7" id="KW-0560">Oxidoreductase</keyword>
<evidence type="ECO:0008006" key="15">
    <source>
        <dbReference type="Google" id="ProtNLM"/>
    </source>
</evidence>
<dbReference type="PRINTS" id="PR00463">
    <property type="entry name" value="EP450I"/>
</dbReference>
<evidence type="ECO:0000256" key="1">
    <source>
        <dbReference type="ARBA" id="ARBA00004370"/>
    </source>
</evidence>
<dbReference type="GO" id="GO:0004497">
    <property type="term" value="F:monooxygenase activity"/>
    <property type="evidence" value="ECO:0007669"/>
    <property type="project" value="UniProtKB-KW"/>
</dbReference>
<sequence length="959" mass="107597">MMERWFAKIKNGNDHQAETDMLCDFDELTLTVIARVIYGENNQDARDIFQLLQEVRALTISSFLDPPIPWFRYLPTRRNRRSRQLDNFVTSKIRRLIHERLAKKDTEGGYGDDVLGVTVKAWSEAGTLSVQEIIGECKTFLAAGQDTSANLLTWAIFLLSSYPEWQEKVREEVLRECPDSIEVHSVEAMGKLKLLNMTLLETLRLYNPVPFLLRKTAKDTILADIRVPKGTTITIPIAMLHRDEDIWGADANAFNPMRFENVAWRAHPNALLSFSYGPRACIGQNFAMIEAQTVLLMILKKFSFSLSPNYIHKPTNNLTLAPKWEAIQSSRLSAHANAHAIEVATAIFLDPIFKRDHRINLARPTVDATKTSDGSTILHAYIIPHPSSIPRSTMPPRLSAIDVVDEYHSTNIRQHPAAAPKTMPQEQHEWVDEGYDDDAFKKVTMCDPPSPAKTGVGARFSPAAAHPQLAECSAEASKDDAFDKVTTPIAAAIIRQDRDRSTILAGCHNTPNSTSTRISPPEIDVGSRDPPPQIPIRPSTSGEEEDAAADSGAAAPTPSNFTYTGKSVHVPGSMIGAAIRKYWPGMYTPVPGGESKLAYSWEDYEIAPYPGFTSAADAVINKFWRNYSVATEHKERSDVILRAMCRKLTRQQWYNQRITCISHFYAEQGVRLYHIGADNNKRASFMELVKNWVGENPNFKAVSDRNKANHRHEGTHSAGNNNTDRYPHCLEKKLGRDLGESEAWEHMKLVTPGSSEPRPAPTKYFGKAKENKEKYCEEYAKLHPEVEDPMSEPIDEVAMMVAGGGQPHGRPTYLAGGFKLERNFTQIKATLPSGSYGTSSRTTCRSRADVDAHLEEAYAAAYEEYLEKVQEHELVKDTYFQWSSNQMAILTRFMMTRVPEETQPEPPHSGPTPVFPSKEEFYCMYKCQRQLTLVDILHVETEVHVVITLCSLGGTTEVA</sequence>
<evidence type="ECO:0000256" key="12">
    <source>
        <dbReference type="SAM" id="MobiDB-lite"/>
    </source>
</evidence>
<protein>
    <recommendedName>
        <fullName evidence="15">Cytochrome P450</fullName>
    </recommendedName>
</protein>
<feature type="compositionally biased region" description="Low complexity" evidence="12">
    <location>
        <begin position="549"/>
        <end position="559"/>
    </location>
</feature>
<dbReference type="GO" id="GO:0016020">
    <property type="term" value="C:membrane"/>
    <property type="evidence" value="ECO:0007669"/>
    <property type="project" value="UniProtKB-SubCell"/>
</dbReference>
<comment type="similarity">
    <text evidence="2">Belongs to the cytochrome P450 family.</text>
</comment>
<dbReference type="GO" id="GO:0005506">
    <property type="term" value="F:iron ion binding"/>
    <property type="evidence" value="ECO:0007669"/>
    <property type="project" value="InterPro"/>
</dbReference>
<accession>A0AAD8U2A0</accession>
<dbReference type="SUPFAM" id="SSF48264">
    <property type="entry name" value="Cytochrome P450"/>
    <property type="match status" value="1"/>
</dbReference>
<evidence type="ECO:0000256" key="5">
    <source>
        <dbReference type="ARBA" id="ARBA00022723"/>
    </source>
</evidence>
<evidence type="ECO:0000256" key="3">
    <source>
        <dbReference type="ARBA" id="ARBA00022617"/>
    </source>
</evidence>
<dbReference type="InterPro" id="IPR050665">
    <property type="entry name" value="Cytochrome_P450_Monooxygen"/>
</dbReference>
<dbReference type="PROSITE" id="PS00086">
    <property type="entry name" value="CYTOCHROME_P450"/>
    <property type="match status" value="1"/>
</dbReference>
<evidence type="ECO:0000256" key="10">
    <source>
        <dbReference type="ARBA" id="ARBA00023136"/>
    </source>
</evidence>
<keyword evidence="9" id="KW-0503">Monooxygenase</keyword>
<proteinExistence type="inferred from homology"/>
<evidence type="ECO:0000256" key="9">
    <source>
        <dbReference type="ARBA" id="ARBA00023033"/>
    </source>
</evidence>
<feature type="compositionally biased region" description="Basic and acidic residues" evidence="12">
    <location>
        <begin position="705"/>
        <end position="715"/>
    </location>
</feature>
<dbReference type="PRINTS" id="PR00385">
    <property type="entry name" value="P450"/>
</dbReference>
<keyword evidence="6" id="KW-1133">Transmembrane helix</keyword>
<dbReference type="InterPro" id="IPR036396">
    <property type="entry name" value="Cyt_P450_sf"/>
</dbReference>
<dbReference type="Pfam" id="PF00067">
    <property type="entry name" value="p450"/>
    <property type="match status" value="1"/>
</dbReference>
<dbReference type="Gene3D" id="1.10.630.10">
    <property type="entry name" value="Cytochrome P450"/>
    <property type="match status" value="1"/>
</dbReference>
<comment type="cofactor">
    <cofactor evidence="11">
        <name>heme</name>
        <dbReference type="ChEBI" id="CHEBI:30413"/>
    </cofactor>
</comment>
<dbReference type="InterPro" id="IPR001128">
    <property type="entry name" value="Cyt_P450"/>
</dbReference>
<keyword evidence="3 11" id="KW-0349">Heme</keyword>
<dbReference type="InterPro" id="IPR002401">
    <property type="entry name" value="Cyt_P450_E_grp-I"/>
</dbReference>
<dbReference type="EMBL" id="JAUUTY010000001">
    <property type="protein sequence ID" value="KAK1696593.1"/>
    <property type="molecule type" value="Genomic_DNA"/>
</dbReference>
<evidence type="ECO:0000256" key="11">
    <source>
        <dbReference type="PIRSR" id="PIRSR602401-1"/>
    </source>
</evidence>
<feature type="region of interest" description="Disordered" evidence="12">
    <location>
        <begin position="504"/>
        <end position="563"/>
    </location>
</feature>
<dbReference type="AlphaFoldDB" id="A0AAD8U2A0"/>
<dbReference type="GO" id="GO:0006629">
    <property type="term" value="P:lipid metabolic process"/>
    <property type="evidence" value="ECO:0007669"/>
    <property type="project" value="UniProtKB-ARBA"/>
</dbReference>
<evidence type="ECO:0000256" key="2">
    <source>
        <dbReference type="ARBA" id="ARBA00010617"/>
    </source>
</evidence>
<keyword evidence="10" id="KW-0472">Membrane</keyword>
<dbReference type="GO" id="GO:0020037">
    <property type="term" value="F:heme binding"/>
    <property type="evidence" value="ECO:0007669"/>
    <property type="project" value="InterPro"/>
</dbReference>
<dbReference type="PANTHER" id="PTHR24282:SF137">
    <property type="entry name" value="CYTOCHROME P450"/>
    <property type="match status" value="1"/>
</dbReference>
<keyword evidence="14" id="KW-1185">Reference proteome</keyword>
<name>A0AAD8U2A0_LOLMU</name>
<comment type="caution">
    <text evidence="13">The sequence shown here is derived from an EMBL/GenBank/DDBJ whole genome shotgun (WGS) entry which is preliminary data.</text>
</comment>
<feature type="compositionally biased region" description="Polar residues" evidence="12">
    <location>
        <begin position="509"/>
        <end position="518"/>
    </location>
</feature>
<reference evidence="13" key="1">
    <citation type="submission" date="2023-07" db="EMBL/GenBank/DDBJ databases">
        <title>A chromosome-level genome assembly of Lolium multiflorum.</title>
        <authorList>
            <person name="Chen Y."/>
            <person name="Copetti D."/>
            <person name="Kolliker R."/>
            <person name="Studer B."/>
        </authorList>
    </citation>
    <scope>NUCLEOTIDE SEQUENCE</scope>
    <source>
        <strain evidence="13">02402/16</strain>
        <tissue evidence="13">Leaf</tissue>
    </source>
</reference>
<dbReference type="PANTHER" id="PTHR24282">
    <property type="entry name" value="CYTOCHROME P450 FAMILY MEMBER"/>
    <property type="match status" value="1"/>
</dbReference>
<organism evidence="13 14">
    <name type="scientific">Lolium multiflorum</name>
    <name type="common">Italian ryegrass</name>
    <name type="synonym">Lolium perenne subsp. multiflorum</name>
    <dbReference type="NCBI Taxonomy" id="4521"/>
    <lineage>
        <taxon>Eukaryota</taxon>
        <taxon>Viridiplantae</taxon>
        <taxon>Streptophyta</taxon>
        <taxon>Embryophyta</taxon>
        <taxon>Tracheophyta</taxon>
        <taxon>Spermatophyta</taxon>
        <taxon>Magnoliopsida</taxon>
        <taxon>Liliopsida</taxon>
        <taxon>Poales</taxon>
        <taxon>Poaceae</taxon>
        <taxon>BOP clade</taxon>
        <taxon>Pooideae</taxon>
        <taxon>Poodae</taxon>
        <taxon>Poeae</taxon>
        <taxon>Poeae Chloroplast Group 2 (Poeae type)</taxon>
        <taxon>Loliodinae</taxon>
        <taxon>Loliinae</taxon>
        <taxon>Lolium</taxon>
    </lineage>
</organism>
<feature type="binding site" description="axial binding residue" evidence="11">
    <location>
        <position position="281"/>
    </location>
    <ligand>
        <name>heme</name>
        <dbReference type="ChEBI" id="CHEBI:30413"/>
    </ligand>
    <ligandPart>
        <name>Fe</name>
        <dbReference type="ChEBI" id="CHEBI:18248"/>
    </ligandPart>
</feature>
<feature type="region of interest" description="Disordered" evidence="12">
    <location>
        <begin position="705"/>
        <end position="727"/>
    </location>
</feature>
<evidence type="ECO:0000256" key="4">
    <source>
        <dbReference type="ARBA" id="ARBA00022692"/>
    </source>
</evidence>
<keyword evidence="5 11" id="KW-0479">Metal-binding</keyword>
<gene>
    <name evidence="13" type="ORF">QYE76_013290</name>
</gene>
<comment type="subcellular location">
    <subcellularLocation>
        <location evidence="1">Membrane</location>
    </subcellularLocation>
</comment>
<dbReference type="InterPro" id="IPR017972">
    <property type="entry name" value="Cyt_P450_CS"/>
</dbReference>
<evidence type="ECO:0000256" key="8">
    <source>
        <dbReference type="ARBA" id="ARBA00023004"/>
    </source>
</evidence>
<evidence type="ECO:0000313" key="14">
    <source>
        <dbReference type="Proteomes" id="UP001231189"/>
    </source>
</evidence>
<evidence type="ECO:0000313" key="13">
    <source>
        <dbReference type="EMBL" id="KAK1696593.1"/>
    </source>
</evidence>
<keyword evidence="8 11" id="KW-0408">Iron</keyword>
<evidence type="ECO:0000256" key="6">
    <source>
        <dbReference type="ARBA" id="ARBA00022989"/>
    </source>
</evidence>
<keyword evidence="4" id="KW-0812">Transmembrane</keyword>
<evidence type="ECO:0000256" key="7">
    <source>
        <dbReference type="ARBA" id="ARBA00023002"/>
    </source>
</evidence>
<dbReference type="Proteomes" id="UP001231189">
    <property type="component" value="Unassembled WGS sequence"/>
</dbReference>
<dbReference type="GO" id="GO:0016705">
    <property type="term" value="F:oxidoreductase activity, acting on paired donors, with incorporation or reduction of molecular oxygen"/>
    <property type="evidence" value="ECO:0007669"/>
    <property type="project" value="InterPro"/>
</dbReference>